<keyword evidence="2" id="KW-1185">Reference proteome</keyword>
<dbReference type="EMBL" id="VIKS01000009">
    <property type="protein sequence ID" value="TQV86927.1"/>
    <property type="molecule type" value="Genomic_DNA"/>
</dbReference>
<dbReference type="InterPro" id="IPR036255">
    <property type="entry name" value="YgfB-like_sf"/>
</dbReference>
<organism evidence="1 2">
    <name type="scientific">Aliikangiella coralliicola</name>
    <dbReference type="NCBI Taxonomy" id="2592383"/>
    <lineage>
        <taxon>Bacteria</taxon>
        <taxon>Pseudomonadati</taxon>
        <taxon>Pseudomonadota</taxon>
        <taxon>Gammaproteobacteria</taxon>
        <taxon>Oceanospirillales</taxon>
        <taxon>Pleioneaceae</taxon>
        <taxon>Aliikangiella</taxon>
    </lineage>
</organism>
<protein>
    <submittedName>
        <fullName evidence="1">UPF0149 family protein</fullName>
    </submittedName>
</protein>
<name>A0A545UBU5_9GAMM</name>
<dbReference type="AlphaFoldDB" id="A0A545UBU5"/>
<accession>A0A545UBU5</accession>
<gene>
    <name evidence="1" type="ORF">FLL46_14020</name>
</gene>
<dbReference type="SUPFAM" id="SSF101327">
    <property type="entry name" value="YgfB-like"/>
    <property type="match status" value="1"/>
</dbReference>
<dbReference type="OrthoDB" id="570299at2"/>
<evidence type="ECO:0000313" key="1">
    <source>
        <dbReference type="EMBL" id="TQV86927.1"/>
    </source>
</evidence>
<dbReference type="InterPro" id="IPR011978">
    <property type="entry name" value="YgfB-like"/>
</dbReference>
<proteinExistence type="predicted"/>
<dbReference type="Gene3D" id="3.10.450.50">
    <property type="match status" value="1"/>
</dbReference>
<dbReference type="SUPFAM" id="SSF103642">
    <property type="entry name" value="Sec-C motif"/>
    <property type="match status" value="1"/>
</dbReference>
<dbReference type="Pfam" id="PF02810">
    <property type="entry name" value="SEC-C"/>
    <property type="match status" value="1"/>
</dbReference>
<sequence length="236" mass="26428">MSYSLEELEICFSQPSIKQSFDELYQCLGFITAVASSPDEIKPSEWMEQLVITESKRPQFDSESQVKTLSSNFTAWWNHCDAVFDHATQLELPEKIGLTASGKPNKSLVEFSSGYLKGYNWLSKTWQTLLPRGNEEAARSLTVLNAILARFVNESELAQANPKLLAQLPDLKGCFKTLPNLLSAVGMLGKDIASQRAAKQKEPQENLPFNNIYRNIGRNDSCPCGSGKKFKRCCLH</sequence>
<dbReference type="Pfam" id="PF03695">
    <property type="entry name" value="UPF0149"/>
    <property type="match status" value="1"/>
</dbReference>
<dbReference type="Proteomes" id="UP000315439">
    <property type="component" value="Unassembled WGS sequence"/>
</dbReference>
<comment type="caution">
    <text evidence="1">The sequence shown here is derived from an EMBL/GenBank/DDBJ whole genome shotgun (WGS) entry which is preliminary data.</text>
</comment>
<reference evidence="1 2" key="1">
    <citation type="submission" date="2019-07" db="EMBL/GenBank/DDBJ databases">
        <title>Draft genome for Aliikangiella sp. M105.</title>
        <authorList>
            <person name="Wang G."/>
        </authorList>
    </citation>
    <scope>NUCLEOTIDE SEQUENCE [LARGE SCALE GENOMIC DNA]</scope>
    <source>
        <strain evidence="1 2">M105</strain>
    </source>
</reference>
<dbReference type="InterPro" id="IPR004027">
    <property type="entry name" value="SEC_C_motif"/>
</dbReference>
<evidence type="ECO:0000313" key="2">
    <source>
        <dbReference type="Proteomes" id="UP000315439"/>
    </source>
</evidence>
<dbReference type="NCBIfam" id="TIGR02292">
    <property type="entry name" value="ygfB_yecA"/>
    <property type="match status" value="1"/>
</dbReference>
<dbReference type="RefSeq" id="WP_142894415.1">
    <property type="nucleotide sequence ID" value="NZ_ML660165.1"/>
</dbReference>